<organism evidence="1 2">
    <name type="scientific">Azotobacter vinelandii (strain DJ / ATCC BAA-1303)</name>
    <dbReference type="NCBI Taxonomy" id="322710"/>
    <lineage>
        <taxon>Bacteria</taxon>
        <taxon>Pseudomonadati</taxon>
        <taxon>Pseudomonadota</taxon>
        <taxon>Gammaproteobacteria</taxon>
        <taxon>Pseudomonadales</taxon>
        <taxon>Pseudomonadaceae</taxon>
        <taxon>Azotobacter</taxon>
    </lineage>
</organism>
<protein>
    <submittedName>
        <fullName evidence="1">Uncharacterized protein</fullName>
    </submittedName>
</protein>
<dbReference type="KEGG" id="avn:Avin_37420"/>
<name>C1DS12_AZOVD</name>
<dbReference type="EMBL" id="CP001157">
    <property type="protein sequence ID" value="ACO79887.1"/>
    <property type="molecule type" value="Genomic_DNA"/>
</dbReference>
<sequence>MMLAYPIKPDLTPGDPVELIDGAPVSATEMTLSVPPAVPEGVGVYYDRATRQWIVSAEPLVEEPADYGTIVTVLAFRQRFSLAERQAIEMGALDDPAGTVEERARAAALRVHQADLAAAAFVDLGAVETRAGVQQMEAFGLLAAGRAAEILDTPVQTHELP</sequence>
<dbReference type="AlphaFoldDB" id="C1DS12"/>
<dbReference type="Proteomes" id="UP000002424">
    <property type="component" value="Chromosome"/>
</dbReference>
<dbReference type="HOGENOM" id="CLU_1657138_0_0_6"/>
<dbReference type="RefSeq" id="WP_012702262.1">
    <property type="nucleotide sequence ID" value="NC_012560.1"/>
</dbReference>
<evidence type="ECO:0000313" key="1">
    <source>
        <dbReference type="EMBL" id="ACO79887.1"/>
    </source>
</evidence>
<proteinExistence type="predicted"/>
<keyword evidence="2" id="KW-1185">Reference proteome</keyword>
<dbReference type="EnsemblBacteria" id="ACO79887">
    <property type="protein sequence ID" value="ACO79887"/>
    <property type="gene ID" value="Avin_37420"/>
</dbReference>
<dbReference type="GeneID" id="88186717"/>
<evidence type="ECO:0000313" key="2">
    <source>
        <dbReference type="Proteomes" id="UP000002424"/>
    </source>
</evidence>
<accession>C1DS12</accession>
<reference evidence="1 2" key="1">
    <citation type="journal article" date="2009" name="J. Bacteriol.">
        <title>Genome sequence of Azotobacter vinelandii, an obligate aerobe specialized to support diverse anaerobic metabolic processes.</title>
        <authorList>
            <person name="Setubal J.C."/>
            <person name="dos Santos P."/>
            <person name="Goldman B.S."/>
            <person name="Ertesvag H."/>
            <person name="Espin G."/>
            <person name="Rubio L.M."/>
            <person name="Valla S."/>
            <person name="Almeida N.F."/>
            <person name="Balasubramanian D."/>
            <person name="Cromes L."/>
            <person name="Curatti L."/>
            <person name="Du Z."/>
            <person name="Godsy E."/>
            <person name="Goodner B."/>
            <person name="Hellner-Burris K."/>
            <person name="Hernandez J.A."/>
            <person name="Houmiel K."/>
            <person name="Imperial J."/>
            <person name="Kennedy C."/>
            <person name="Larson T.J."/>
            <person name="Latreille P."/>
            <person name="Ligon L.S."/>
            <person name="Lu J."/>
            <person name="Maerk M."/>
            <person name="Miller N.M."/>
            <person name="Norton S."/>
            <person name="O'Carroll I.P."/>
            <person name="Paulsen I."/>
            <person name="Raulfs E.C."/>
            <person name="Roemer R."/>
            <person name="Rosser J."/>
            <person name="Segura D."/>
            <person name="Slater S."/>
            <person name="Stricklin S.L."/>
            <person name="Studholme D.J."/>
            <person name="Sun J."/>
            <person name="Viana C.J."/>
            <person name="Wallin E."/>
            <person name="Wang B."/>
            <person name="Wheeler C."/>
            <person name="Zhu H."/>
            <person name="Dean D.R."/>
            <person name="Dixon R."/>
            <person name="Wood D."/>
        </authorList>
    </citation>
    <scope>NUCLEOTIDE SEQUENCE [LARGE SCALE GENOMIC DNA]</scope>
    <source>
        <strain evidence="2">DJ / ATCC BAA-1303</strain>
    </source>
</reference>
<gene>
    <name evidence="1" type="ordered locus">Avin_37420</name>
</gene>
<dbReference type="STRING" id="322710.Avin_37420"/>
<dbReference type="eggNOG" id="ENOG5033IC5">
    <property type="taxonomic scope" value="Bacteria"/>
</dbReference>